<dbReference type="GO" id="GO:0032418">
    <property type="term" value="P:lysosome localization"/>
    <property type="evidence" value="ECO:0000318"/>
    <property type="project" value="GO_Central"/>
</dbReference>
<dbReference type="SMART" id="SM00233">
    <property type="entry name" value="PH"/>
    <property type="match status" value="1"/>
</dbReference>
<dbReference type="eggNOG" id="KOG1829">
    <property type="taxonomic scope" value="Eukaryota"/>
</dbReference>
<dbReference type="GO" id="GO:0007030">
    <property type="term" value="P:Golgi organization"/>
    <property type="evidence" value="ECO:0000318"/>
    <property type="project" value="GO_Central"/>
</dbReference>
<dbReference type="PANTHER" id="PTHR46556">
    <property type="entry name" value="PLECKSTRIN HOMOLOGY DOMAIN-CONTAINING FAMILY M MEMBER 2"/>
    <property type="match status" value="1"/>
</dbReference>
<feature type="compositionally biased region" description="Polar residues" evidence="3">
    <location>
        <begin position="232"/>
        <end position="248"/>
    </location>
</feature>
<dbReference type="GO" id="GO:0010008">
    <property type="term" value="C:endosome membrane"/>
    <property type="evidence" value="ECO:0000318"/>
    <property type="project" value="GO_Central"/>
</dbReference>
<dbReference type="Proteomes" id="UP000000305">
    <property type="component" value="Unassembled WGS sequence"/>
</dbReference>
<dbReference type="GO" id="GO:0019894">
    <property type="term" value="F:kinesin binding"/>
    <property type="evidence" value="ECO:0000318"/>
    <property type="project" value="GO_Central"/>
</dbReference>
<dbReference type="InterPro" id="IPR053015">
    <property type="entry name" value="PH_domain-containing_M2"/>
</dbReference>
<gene>
    <name evidence="6" type="ORF">DAPPUDRAFT_110018</name>
</gene>
<dbReference type="PROSITE" id="PS50826">
    <property type="entry name" value="RUN"/>
    <property type="match status" value="1"/>
</dbReference>
<dbReference type="HOGENOM" id="CLU_012258_0_0_1"/>
<evidence type="ECO:0000259" key="4">
    <source>
        <dbReference type="PROSITE" id="PS50003"/>
    </source>
</evidence>
<dbReference type="SMART" id="SM00593">
    <property type="entry name" value="RUN"/>
    <property type="match status" value="1"/>
</dbReference>
<evidence type="ECO:0000256" key="3">
    <source>
        <dbReference type="SAM" id="MobiDB-lite"/>
    </source>
</evidence>
<dbReference type="GO" id="GO:0032880">
    <property type="term" value="P:regulation of protein localization"/>
    <property type="evidence" value="ECO:0000318"/>
    <property type="project" value="GO_Central"/>
</dbReference>
<dbReference type="InterPro" id="IPR004012">
    <property type="entry name" value="Run_dom"/>
</dbReference>
<feature type="region of interest" description="Disordered" evidence="3">
    <location>
        <begin position="216"/>
        <end position="251"/>
    </location>
</feature>
<evidence type="ECO:0000256" key="2">
    <source>
        <dbReference type="ARBA" id="ARBA00023228"/>
    </source>
</evidence>
<dbReference type="EMBL" id="GL732592">
    <property type="protein sequence ID" value="EFX73223.1"/>
    <property type="molecule type" value="Genomic_DNA"/>
</dbReference>
<dbReference type="SUPFAM" id="SSF50729">
    <property type="entry name" value="PH domain-like"/>
    <property type="match status" value="1"/>
</dbReference>
<dbReference type="Pfam" id="PF02759">
    <property type="entry name" value="RUN"/>
    <property type="match status" value="1"/>
</dbReference>
<dbReference type="InParanoid" id="E9H4Y2"/>
<dbReference type="CDD" id="cd17680">
    <property type="entry name" value="RUN_PLEKHM2"/>
    <property type="match status" value="1"/>
</dbReference>
<dbReference type="OMA" id="YERCESP"/>
<dbReference type="InterPro" id="IPR047327">
    <property type="entry name" value="RUN_PLEKHM2"/>
</dbReference>
<evidence type="ECO:0008006" key="8">
    <source>
        <dbReference type="Google" id="ProtNLM"/>
    </source>
</evidence>
<evidence type="ECO:0000313" key="7">
    <source>
        <dbReference type="Proteomes" id="UP000000305"/>
    </source>
</evidence>
<feature type="domain" description="PH" evidence="4">
    <location>
        <begin position="633"/>
        <end position="731"/>
    </location>
</feature>
<comment type="subcellular location">
    <subcellularLocation>
        <location evidence="1">Lysosome membrane</location>
    </subcellularLocation>
</comment>
<organism evidence="6 7">
    <name type="scientific">Daphnia pulex</name>
    <name type="common">Water flea</name>
    <dbReference type="NCBI Taxonomy" id="6669"/>
    <lineage>
        <taxon>Eukaryota</taxon>
        <taxon>Metazoa</taxon>
        <taxon>Ecdysozoa</taxon>
        <taxon>Arthropoda</taxon>
        <taxon>Crustacea</taxon>
        <taxon>Branchiopoda</taxon>
        <taxon>Diplostraca</taxon>
        <taxon>Cladocera</taxon>
        <taxon>Anomopoda</taxon>
        <taxon>Daphniidae</taxon>
        <taxon>Daphnia</taxon>
    </lineage>
</organism>
<dbReference type="PROSITE" id="PS50003">
    <property type="entry name" value="PH_DOMAIN"/>
    <property type="match status" value="1"/>
</dbReference>
<dbReference type="InterPro" id="IPR037213">
    <property type="entry name" value="Run_dom_sf"/>
</dbReference>
<feature type="region of interest" description="Disordered" evidence="3">
    <location>
        <begin position="344"/>
        <end position="363"/>
    </location>
</feature>
<sequence>MAKSSSTHNIYSTKVSSARFLPPPHTRKRNDMSPLANNSRLLVILGDAVKEVQLCISCPGGCKRYESNVAARLIHALDHALLDGLRNPKHGYWPVFSAILPPSALSFVNQLSSVTNSIGKGRAWLLLSLNEAVLEAFLATLEDRPSLLSDYYLPDALLRDPTSLQVLITLVSGLEHVGFDFLLDSAFLNANQPQSNGGPFVIDYERCESPLERFEISTESRQEAEDGIVGGDSTNKMDVSISGETTSMPAPVMKSPLVKRRSANRSQHVRSSTHKRVSFHQELMQRPYDPTQLQHATSQNYLNISSYVDDRTTLMNLRRYHSELAIDQAGGSSSLAKYPTIAERGVPEGQEDPEGPKERPPPETQFLQKAVLRRKLLMVDQPKTPPFPATKDKRHYLDWAKQKWEDLNLVPFLPHVGRTNLSSNLPENEPLEVDVQLTEESLQTLLVPIEMNPNERYKSFKCFTNFYSGSPRSSQLVISQTMVYIVSSISTSPDNSPSVVWKSQLIDLIDVKVNWNYSVVVLCSSSMGDAGHYSLDFADPADLQTAASCIDVNLRRIRKDFQCVYVESLSQCQSYWQSRVLRWIDQDNFSAVTLQYFTRGAKCTIDIEYIGLLYFEESFVLQNHQASPTSGAGPNKSGHLMFRWSNSRSWHAGYFIIKGGVLYQFSHQSDRVPVMKMSLSEEECKGYGRNFHSRRPHTIELQFREEKSLLLAAASETEATEWLTSLSQSSFVWDNMLDTVASPSSVQQHGSPIACGVLVTRQQVFLFQSAQMDQLPVASAPLDLISVIMISLTDTFCLIRPFYTFEPVHTYLGA</sequence>
<keyword evidence="7" id="KW-1185">Reference proteome</keyword>
<dbReference type="CDD" id="cd13309">
    <property type="entry name" value="PH_SKIP"/>
    <property type="match status" value="1"/>
</dbReference>
<dbReference type="GO" id="GO:0005765">
    <property type="term" value="C:lysosomal membrane"/>
    <property type="evidence" value="ECO:0007669"/>
    <property type="project" value="UniProtKB-SubCell"/>
</dbReference>
<evidence type="ECO:0000313" key="6">
    <source>
        <dbReference type="EMBL" id="EFX73223.1"/>
    </source>
</evidence>
<dbReference type="Gene3D" id="1.20.58.900">
    <property type="match status" value="1"/>
</dbReference>
<dbReference type="OrthoDB" id="9983817at2759"/>
<dbReference type="PANTHER" id="PTHR46556:SF1">
    <property type="entry name" value="PLECKSTRIN HOMOLOGY DOMAIN-CONTAINING FAMILY M MEMBER 2"/>
    <property type="match status" value="1"/>
</dbReference>
<dbReference type="AlphaFoldDB" id="E9H4Y2"/>
<keyword evidence="2" id="KW-0458">Lysosome</keyword>
<dbReference type="STRING" id="6669.E9H4Y2"/>
<evidence type="ECO:0000259" key="5">
    <source>
        <dbReference type="PROSITE" id="PS50826"/>
    </source>
</evidence>
<proteinExistence type="predicted"/>
<dbReference type="InterPro" id="IPR011993">
    <property type="entry name" value="PH-like_dom_sf"/>
</dbReference>
<protein>
    <recommendedName>
        <fullName evidence="8">PH domain-containing protein</fullName>
    </recommendedName>
</protein>
<accession>E9H4Y2</accession>
<reference evidence="6 7" key="1">
    <citation type="journal article" date="2011" name="Science">
        <title>The ecoresponsive genome of Daphnia pulex.</title>
        <authorList>
            <person name="Colbourne J.K."/>
            <person name="Pfrender M.E."/>
            <person name="Gilbert D."/>
            <person name="Thomas W.K."/>
            <person name="Tucker A."/>
            <person name="Oakley T.H."/>
            <person name="Tokishita S."/>
            <person name="Aerts A."/>
            <person name="Arnold G.J."/>
            <person name="Basu M.K."/>
            <person name="Bauer D.J."/>
            <person name="Caceres C.E."/>
            <person name="Carmel L."/>
            <person name="Casola C."/>
            <person name="Choi J.H."/>
            <person name="Detter J.C."/>
            <person name="Dong Q."/>
            <person name="Dusheyko S."/>
            <person name="Eads B.D."/>
            <person name="Frohlich T."/>
            <person name="Geiler-Samerotte K.A."/>
            <person name="Gerlach D."/>
            <person name="Hatcher P."/>
            <person name="Jogdeo S."/>
            <person name="Krijgsveld J."/>
            <person name="Kriventseva E.V."/>
            <person name="Kultz D."/>
            <person name="Laforsch C."/>
            <person name="Lindquist E."/>
            <person name="Lopez J."/>
            <person name="Manak J.R."/>
            <person name="Muller J."/>
            <person name="Pangilinan J."/>
            <person name="Patwardhan R.P."/>
            <person name="Pitluck S."/>
            <person name="Pritham E.J."/>
            <person name="Rechtsteiner A."/>
            <person name="Rho M."/>
            <person name="Rogozin I.B."/>
            <person name="Sakarya O."/>
            <person name="Salamov A."/>
            <person name="Schaack S."/>
            <person name="Shapiro H."/>
            <person name="Shiga Y."/>
            <person name="Skalitzky C."/>
            <person name="Smith Z."/>
            <person name="Souvorov A."/>
            <person name="Sung W."/>
            <person name="Tang Z."/>
            <person name="Tsuchiya D."/>
            <person name="Tu H."/>
            <person name="Vos H."/>
            <person name="Wang M."/>
            <person name="Wolf Y.I."/>
            <person name="Yamagata H."/>
            <person name="Yamada T."/>
            <person name="Ye Y."/>
            <person name="Shaw J.R."/>
            <person name="Andrews J."/>
            <person name="Crease T.J."/>
            <person name="Tang H."/>
            <person name="Lucas S.M."/>
            <person name="Robertson H.M."/>
            <person name="Bork P."/>
            <person name="Koonin E.V."/>
            <person name="Zdobnov E.M."/>
            <person name="Grigoriev I.V."/>
            <person name="Lynch M."/>
            <person name="Boore J.L."/>
        </authorList>
    </citation>
    <scope>NUCLEOTIDE SEQUENCE [LARGE SCALE GENOMIC DNA]</scope>
</reference>
<feature type="domain" description="RUN" evidence="5">
    <location>
        <begin position="64"/>
        <end position="186"/>
    </location>
</feature>
<dbReference type="Gene3D" id="2.30.29.30">
    <property type="entry name" value="Pleckstrin-homology domain (PH domain)/Phosphotyrosine-binding domain (PTB)"/>
    <property type="match status" value="1"/>
</dbReference>
<dbReference type="KEGG" id="dpx:DAPPUDRAFT_110018"/>
<dbReference type="Pfam" id="PF00169">
    <property type="entry name" value="PH"/>
    <property type="match status" value="1"/>
</dbReference>
<name>E9H4Y2_DAPPU</name>
<dbReference type="SUPFAM" id="SSF140741">
    <property type="entry name" value="RUN domain-like"/>
    <property type="match status" value="1"/>
</dbReference>
<dbReference type="InterPro" id="IPR001849">
    <property type="entry name" value="PH_domain"/>
</dbReference>
<evidence type="ECO:0000256" key="1">
    <source>
        <dbReference type="ARBA" id="ARBA00004656"/>
    </source>
</evidence>